<evidence type="ECO:0000313" key="1">
    <source>
        <dbReference type="EMBL" id="CAG8543040.1"/>
    </source>
</evidence>
<dbReference type="SUPFAM" id="SSF52047">
    <property type="entry name" value="RNI-like"/>
    <property type="match status" value="1"/>
</dbReference>
<dbReference type="Proteomes" id="UP000789572">
    <property type="component" value="Unassembled WGS sequence"/>
</dbReference>
<dbReference type="OrthoDB" id="2331317at2759"/>
<proteinExistence type="predicted"/>
<accession>A0A9N9FKC8</accession>
<reference evidence="1" key="1">
    <citation type="submission" date="2021-06" db="EMBL/GenBank/DDBJ databases">
        <authorList>
            <person name="Kallberg Y."/>
            <person name="Tangrot J."/>
            <person name="Rosling A."/>
        </authorList>
    </citation>
    <scope>NUCLEOTIDE SEQUENCE</scope>
    <source>
        <strain evidence="1">IA702</strain>
    </source>
</reference>
<dbReference type="Gene3D" id="3.80.10.10">
    <property type="entry name" value="Ribonuclease Inhibitor"/>
    <property type="match status" value="1"/>
</dbReference>
<gene>
    <name evidence="1" type="ORF">POCULU_LOCUS4633</name>
</gene>
<dbReference type="InterPro" id="IPR032675">
    <property type="entry name" value="LRR_dom_sf"/>
</dbReference>
<dbReference type="EMBL" id="CAJVPJ010000616">
    <property type="protein sequence ID" value="CAG8543040.1"/>
    <property type="molecule type" value="Genomic_DNA"/>
</dbReference>
<sequence>MFDTFEEKKLTYDYTVYLRYLHVGMLHKAVQQWSSDTLGDVEQEVIFNIVGELFKLLVTRSSKIICLSIDVPDLCVSDIGSYLCIQVKPYPPAALSYLQEFICCGYFAKKSLFENLAKVAKNIKRMSINHYQDDYKTVAAKGFAELIENQNGLELFELSVSDPPKLGFLPSLGTQANSLTQVIFQGIDFGERIVLECLVKCKNLERLFFCFCENVTERVIEPLANTTLPKLRDIKFHLNYRPPLNLPLLFENSGLTIRLLRLSWQVVGPNVLPVDFIGRIVVSCPNISICEANLNNNDLITLLNHCHILDQVVIRNSNRSETIIDEFLPEYGRLMPPTLTSLTIYEQWTFSADALERFLSYNNVNLRTLCFRYSALLRDEHIKVLIRYAVRKRTLKVLNLGYFSNISKECMDELKSVVEDVYNV</sequence>
<keyword evidence="2" id="KW-1185">Reference proteome</keyword>
<evidence type="ECO:0000313" key="2">
    <source>
        <dbReference type="Proteomes" id="UP000789572"/>
    </source>
</evidence>
<organism evidence="1 2">
    <name type="scientific">Paraglomus occultum</name>
    <dbReference type="NCBI Taxonomy" id="144539"/>
    <lineage>
        <taxon>Eukaryota</taxon>
        <taxon>Fungi</taxon>
        <taxon>Fungi incertae sedis</taxon>
        <taxon>Mucoromycota</taxon>
        <taxon>Glomeromycotina</taxon>
        <taxon>Glomeromycetes</taxon>
        <taxon>Paraglomerales</taxon>
        <taxon>Paraglomeraceae</taxon>
        <taxon>Paraglomus</taxon>
    </lineage>
</organism>
<name>A0A9N9FKC8_9GLOM</name>
<comment type="caution">
    <text evidence="1">The sequence shown here is derived from an EMBL/GenBank/DDBJ whole genome shotgun (WGS) entry which is preliminary data.</text>
</comment>
<protein>
    <submittedName>
        <fullName evidence="1">9868_t:CDS:1</fullName>
    </submittedName>
</protein>
<dbReference type="AlphaFoldDB" id="A0A9N9FKC8"/>